<dbReference type="InterPro" id="IPR036514">
    <property type="entry name" value="SGNH_hydro_sf"/>
</dbReference>
<dbReference type="Gene3D" id="3.40.50.1110">
    <property type="entry name" value="SGNH hydrolase"/>
    <property type="match status" value="1"/>
</dbReference>
<dbReference type="GO" id="GO:0006629">
    <property type="term" value="P:lipid metabolic process"/>
    <property type="evidence" value="ECO:0007669"/>
    <property type="project" value="UniProtKB-KW"/>
</dbReference>
<evidence type="ECO:0000256" key="3">
    <source>
        <dbReference type="ARBA" id="ARBA00023098"/>
    </source>
</evidence>
<evidence type="ECO:0008006" key="6">
    <source>
        <dbReference type="Google" id="ProtNLM"/>
    </source>
</evidence>
<dbReference type="AlphaFoldDB" id="A0A8T2QVI2"/>
<dbReference type="OMA" id="NGWHAVF"/>
<protein>
    <recommendedName>
        <fullName evidence="6">GDSL esterase/lipase</fullName>
    </recommendedName>
</protein>
<evidence type="ECO:0000256" key="1">
    <source>
        <dbReference type="ARBA" id="ARBA00008668"/>
    </source>
</evidence>
<comment type="similarity">
    <text evidence="1">Belongs to the 'GDSL' lipolytic enzyme family.</text>
</comment>
<dbReference type="GO" id="GO:0016788">
    <property type="term" value="F:hydrolase activity, acting on ester bonds"/>
    <property type="evidence" value="ECO:0007669"/>
    <property type="project" value="InterPro"/>
</dbReference>
<keyword evidence="2" id="KW-0378">Hydrolase</keyword>
<comment type="caution">
    <text evidence="4">The sequence shown here is derived from an EMBL/GenBank/DDBJ whole genome shotgun (WGS) entry which is preliminary data.</text>
</comment>
<evidence type="ECO:0000313" key="4">
    <source>
        <dbReference type="EMBL" id="KAH7287604.1"/>
    </source>
</evidence>
<keyword evidence="5" id="KW-1185">Reference proteome</keyword>
<name>A0A8T2QVI2_CERRI</name>
<dbReference type="Proteomes" id="UP000825935">
    <property type="component" value="Chromosome 32"/>
</dbReference>
<dbReference type="PANTHER" id="PTHR46020">
    <property type="entry name" value="OSJNBB0059K02.9 PROTEIN"/>
    <property type="match status" value="1"/>
</dbReference>
<evidence type="ECO:0000313" key="5">
    <source>
        <dbReference type="Proteomes" id="UP000825935"/>
    </source>
</evidence>
<dbReference type="Pfam" id="PF00657">
    <property type="entry name" value="Lipase_GDSL"/>
    <property type="match status" value="1"/>
</dbReference>
<accession>A0A8T2QVI2</accession>
<organism evidence="4 5">
    <name type="scientific">Ceratopteris richardii</name>
    <name type="common">Triangle waterfern</name>
    <dbReference type="NCBI Taxonomy" id="49495"/>
    <lineage>
        <taxon>Eukaryota</taxon>
        <taxon>Viridiplantae</taxon>
        <taxon>Streptophyta</taxon>
        <taxon>Embryophyta</taxon>
        <taxon>Tracheophyta</taxon>
        <taxon>Polypodiopsida</taxon>
        <taxon>Polypodiidae</taxon>
        <taxon>Polypodiales</taxon>
        <taxon>Pteridineae</taxon>
        <taxon>Pteridaceae</taxon>
        <taxon>Parkerioideae</taxon>
        <taxon>Ceratopteris</taxon>
    </lineage>
</organism>
<keyword evidence="3" id="KW-0443">Lipid metabolism</keyword>
<gene>
    <name evidence="4" type="ORF">KP509_32G065000</name>
</gene>
<dbReference type="InterPro" id="IPR001087">
    <property type="entry name" value="GDSL"/>
</dbReference>
<sequence length="173" mass="19437">MFIPQVVNSITESLEELYHMGFRNLTVTNMEPVGCLPLATQSGNYQSCNRSANEILSIYHNKLLKVHLVSLKEKYANASFIVIDMYSTFIDVIQDAIFTLRPCCEGINASSCGDVDDQGNLLYKVCSRPHSSLFWDTVHPTDAGWEAIIKALRYSYISKRNESLDVDMGDSRG</sequence>
<dbReference type="OrthoDB" id="1600564at2759"/>
<dbReference type="EMBL" id="CM035437">
    <property type="protein sequence ID" value="KAH7287604.1"/>
    <property type="molecule type" value="Genomic_DNA"/>
</dbReference>
<dbReference type="PANTHER" id="PTHR46020:SF4">
    <property type="entry name" value="OS04G0650200 PROTEIN"/>
    <property type="match status" value="1"/>
</dbReference>
<evidence type="ECO:0000256" key="2">
    <source>
        <dbReference type="ARBA" id="ARBA00022801"/>
    </source>
</evidence>
<reference evidence="4" key="1">
    <citation type="submission" date="2021-08" db="EMBL/GenBank/DDBJ databases">
        <title>WGS assembly of Ceratopteris richardii.</title>
        <authorList>
            <person name="Marchant D.B."/>
            <person name="Chen G."/>
            <person name="Jenkins J."/>
            <person name="Shu S."/>
            <person name="Leebens-Mack J."/>
            <person name="Grimwood J."/>
            <person name="Schmutz J."/>
            <person name="Soltis P."/>
            <person name="Soltis D."/>
            <person name="Chen Z.-H."/>
        </authorList>
    </citation>
    <scope>NUCLEOTIDE SEQUENCE</scope>
    <source>
        <strain evidence="4">Whitten #5841</strain>
        <tissue evidence="4">Leaf</tissue>
    </source>
</reference>
<proteinExistence type="inferred from homology"/>